<dbReference type="PANTHER" id="PTHR37463">
    <property type="entry name" value="GSL3115 PROTEIN"/>
    <property type="match status" value="1"/>
</dbReference>
<organism evidence="1 2">
    <name type="scientific">Thioclava kandeliae</name>
    <dbReference type="NCBI Taxonomy" id="3070818"/>
    <lineage>
        <taxon>Bacteria</taxon>
        <taxon>Pseudomonadati</taxon>
        <taxon>Pseudomonadota</taxon>
        <taxon>Alphaproteobacteria</taxon>
        <taxon>Rhodobacterales</taxon>
        <taxon>Paracoccaceae</taxon>
        <taxon>Thioclava</taxon>
    </lineage>
</organism>
<dbReference type="Pfam" id="PF10013">
    <property type="entry name" value="DUF2256"/>
    <property type="match status" value="1"/>
</dbReference>
<dbReference type="PIRSF" id="PIRSF037205">
    <property type="entry name" value="UCP037205"/>
    <property type="match status" value="1"/>
</dbReference>
<dbReference type="Proteomes" id="UP001438953">
    <property type="component" value="Unassembled WGS sequence"/>
</dbReference>
<dbReference type="Gene3D" id="3.30.50.10">
    <property type="entry name" value="Erythroid Transcription Factor GATA-1, subunit A"/>
    <property type="match status" value="1"/>
</dbReference>
<evidence type="ECO:0000313" key="1">
    <source>
        <dbReference type="EMBL" id="MER5174071.1"/>
    </source>
</evidence>
<keyword evidence="2" id="KW-1185">Reference proteome</keyword>
<evidence type="ECO:0000313" key="2">
    <source>
        <dbReference type="Proteomes" id="UP001438953"/>
    </source>
</evidence>
<gene>
    <name evidence="1" type="ORF">VSX56_20265</name>
</gene>
<dbReference type="PANTHER" id="PTHR37463:SF1">
    <property type="entry name" value="DUF2256 DOMAIN-CONTAINING PROTEIN"/>
    <property type="match status" value="1"/>
</dbReference>
<dbReference type="InterPro" id="IPR013088">
    <property type="entry name" value="Znf_NHR/GATA"/>
</dbReference>
<dbReference type="InterPro" id="IPR017136">
    <property type="entry name" value="UCP037205"/>
</dbReference>
<name>A0ABV1SMD1_9RHOB</name>
<protein>
    <submittedName>
        <fullName evidence="1">DUF2256 domain-containing protein</fullName>
    </submittedName>
</protein>
<comment type="caution">
    <text evidence="1">The sequence shown here is derived from an EMBL/GenBank/DDBJ whole genome shotgun (WGS) entry which is preliminary data.</text>
</comment>
<dbReference type="RefSeq" id="WP_350939341.1">
    <property type="nucleotide sequence ID" value="NZ_JAYWLC010000054.1"/>
</dbReference>
<reference evidence="1 2" key="1">
    <citation type="submission" date="2024-01" db="EMBL/GenBank/DDBJ databases">
        <authorList>
            <person name="Deng Y."/>
            <person name="Su J."/>
        </authorList>
    </citation>
    <scope>NUCLEOTIDE SEQUENCE [LARGE SCALE GENOMIC DNA]</scope>
    <source>
        <strain evidence="1 2">CPCC 100088</strain>
    </source>
</reference>
<proteinExistence type="predicted"/>
<reference evidence="1 2" key="2">
    <citation type="submission" date="2024-06" db="EMBL/GenBank/DDBJ databases">
        <title>Thioclava kandeliae sp. nov. from a rhizosphere soil sample of Kandelia candel in a mangrove.</title>
        <authorList>
            <person name="Mu T."/>
        </authorList>
    </citation>
    <scope>NUCLEOTIDE SEQUENCE [LARGE SCALE GENOMIC DNA]</scope>
    <source>
        <strain evidence="1 2">CPCC 100088</strain>
    </source>
</reference>
<sequence length="54" mass="6649">MKKKADLPRKICPVCQRPFVWRKKWERDWEHVLYCSERCRRQSKGKSVSAREVE</sequence>
<dbReference type="EMBL" id="JAYWLC010000054">
    <property type="protein sequence ID" value="MER5174071.1"/>
    <property type="molecule type" value="Genomic_DNA"/>
</dbReference>
<accession>A0ABV1SMD1</accession>